<dbReference type="PROSITE" id="PS50231">
    <property type="entry name" value="RICIN_B_LECTIN"/>
    <property type="match status" value="1"/>
</dbReference>
<dbReference type="EMBL" id="ML178941">
    <property type="protein sequence ID" value="TFK95127.1"/>
    <property type="molecule type" value="Genomic_DNA"/>
</dbReference>
<name>A0A5C3Q1X3_9AGAR</name>
<dbReference type="OrthoDB" id="6770063at2759"/>
<dbReference type="InterPro" id="IPR035992">
    <property type="entry name" value="Ricin_B-like_lectins"/>
</dbReference>
<evidence type="ECO:0000259" key="2">
    <source>
        <dbReference type="Pfam" id="PF00652"/>
    </source>
</evidence>
<feature type="chain" id="PRO_5023051255" description="Ricin B lectin domain-containing protein" evidence="1">
    <location>
        <begin position="17"/>
        <end position="186"/>
    </location>
</feature>
<sequence length="186" mass="20163">MQLVALLLASIPAISALSINLDARQTTAFEYHNIHPNGDKSKCISVLGGKIVIGAAIDIYDCNGSAGQKWSWSLPGLFTTNPTTGQNICMDLNITDWSQIKDGTGVVLKRCELPGSEEGIPTQAWGQPQARNFNTIGQSISTNTSGNMCLDLTGGSKANQNPLQIWRCSDDKTKPWKNQIWTLTKV</sequence>
<dbReference type="SUPFAM" id="SSF50370">
    <property type="entry name" value="Ricin B-like lectins"/>
    <property type="match status" value="1"/>
</dbReference>
<feature type="domain" description="Ricin B lectin" evidence="2">
    <location>
        <begin position="37"/>
        <end position="172"/>
    </location>
</feature>
<gene>
    <name evidence="3" type="ORF">BDV98DRAFT_599058</name>
</gene>
<reference evidence="3 4" key="1">
    <citation type="journal article" date="2019" name="Nat. Ecol. Evol.">
        <title>Megaphylogeny resolves global patterns of mushroom evolution.</title>
        <authorList>
            <person name="Varga T."/>
            <person name="Krizsan K."/>
            <person name="Foldi C."/>
            <person name="Dima B."/>
            <person name="Sanchez-Garcia M."/>
            <person name="Sanchez-Ramirez S."/>
            <person name="Szollosi G.J."/>
            <person name="Szarkandi J.G."/>
            <person name="Papp V."/>
            <person name="Albert L."/>
            <person name="Andreopoulos W."/>
            <person name="Angelini C."/>
            <person name="Antonin V."/>
            <person name="Barry K.W."/>
            <person name="Bougher N.L."/>
            <person name="Buchanan P."/>
            <person name="Buyck B."/>
            <person name="Bense V."/>
            <person name="Catcheside P."/>
            <person name="Chovatia M."/>
            <person name="Cooper J."/>
            <person name="Damon W."/>
            <person name="Desjardin D."/>
            <person name="Finy P."/>
            <person name="Geml J."/>
            <person name="Haridas S."/>
            <person name="Hughes K."/>
            <person name="Justo A."/>
            <person name="Karasinski D."/>
            <person name="Kautmanova I."/>
            <person name="Kiss B."/>
            <person name="Kocsube S."/>
            <person name="Kotiranta H."/>
            <person name="LaButti K.M."/>
            <person name="Lechner B.E."/>
            <person name="Liimatainen K."/>
            <person name="Lipzen A."/>
            <person name="Lukacs Z."/>
            <person name="Mihaltcheva S."/>
            <person name="Morgado L.N."/>
            <person name="Niskanen T."/>
            <person name="Noordeloos M.E."/>
            <person name="Ohm R.A."/>
            <person name="Ortiz-Santana B."/>
            <person name="Ovrebo C."/>
            <person name="Racz N."/>
            <person name="Riley R."/>
            <person name="Savchenko A."/>
            <person name="Shiryaev A."/>
            <person name="Soop K."/>
            <person name="Spirin V."/>
            <person name="Szebenyi C."/>
            <person name="Tomsovsky M."/>
            <person name="Tulloss R.E."/>
            <person name="Uehling J."/>
            <person name="Grigoriev I.V."/>
            <person name="Vagvolgyi C."/>
            <person name="Papp T."/>
            <person name="Martin F.M."/>
            <person name="Miettinen O."/>
            <person name="Hibbett D.S."/>
            <person name="Nagy L.G."/>
        </authorList>
    </citation>
    <scope>NUCLEOTIDE SEQUENCE [LARGE SCALE GENOMIC DNA]</scope>
    <source>
        <strain evidence="3 4">CBS 309.79</strain>
    </source>
</reference>
<dbReference type="STRING" id="1884261.A0A5C3Q1X3"/>
<dbReference type="Pfam" id="PF00652">
    <property type="entry name" value="Ricin_B_lectin"/>
    <property type="match status" value="1"/>
</dbReference>
<dbReference type="AlphaFoldDB" id="A0A5C3Q1X3"/>
<evidence type="ECO:0000313" key="4">
    <source>
        <dbReference type="Proteomes" id="UP000305067"/>
    </source>
</evidence>
<organism evidence="3 4">
    <name type="scientific">Pterulicium gracile</name>
    <dbReference type="NCBI Taxonomy" id="1884261"/>
    <lineage>
        <taxon>Eukaryota</taxon>
        <taxon>Fungi</taxon>
        <taxon>Dikarya</taxon>
        <taxon>Basidiomycota</taxon>
        <taxon>Agaricomycotina</taxon>
        <taxon>Agaricomycetes</taxon>
        <taxon>Agaricomycetidae</taxon>
        <taxon>Agaricales</taxon>
        <taxon>Pleurotineae</taxon>
        <taxon>Pterulaceae</taxon>
        <taxon>Pterulicium</taxon>
    </lineage>
</organism>
<proteinExistence type="predicted"/>
<evidence type="ECO:0000313" key="3">
    <source>
        <dbReference type="EMBL" id="TFK95127.1"/>
    </source>
</evidence>
<keyword evidence="1" id="KW-0732">Signal</keyword>
<dbReference type="InterPro" id="IPR000772">
    <property type="entry name" value="Ricin_B_lectin"/>
</dbReference>
<evidence type="ECO:0000256" key="1">
    <source>
        <dbReference type="SAM" id="SignalP"/>
    </source>
</evidence>
<feature type="signal peptide" evidence="1">
    <location>
        <begin position="1"/>
        <end position="16"/>
    </location>
</feature>
<accession>A0A5C3Q1X3</accession>
<dbReference type="Proteomes" id="UP000305067">
    <property type="component" value="Unassembled WGS sequence"/>
</dbReference>
<keyword evidence="4" id="KW-1185">Reference proteome</keyword>
<protein>
    <recommendedName>
        <fullName evidence="2">Ricin B lectin domain-containing protein</fullName>
    </recommendedName>
</protein>
<dbReference type="Gene3D" id="2.80.10.50">
    <property type="match status" value="2"/>
</dbReference>